<proteinExistence type="predicted"/>
<reference evidence="2" key="1">
    <citation type="submission" date="2016-11" db="EMBL/GenBank/DDBJ databases">
        <authorList>
            <person name="Shukria A."/>
            <person name="Stevens D.C."/>
        </authorList>
    </citation>
    <scope>NUCLEOTIDE SEQUENCE [LARGE SCALE GENOMIC DNA]</scope>
    <source>
        <strain evidence="2">Cbfe23</strain>
    </source>
</reference>
<protein>
    <submittedName>
        <fullName evidence="1">Uncharacterized protein</fullName>
    </submittedName>
</protein>
<gene>
    <name evidence="1" type="ORF">BON30_15165</name>
</gene>
<dbReference type="STRING" id="83449.BON30_15165"/>
<accession>A0A1L9BDN4</accession>
<dbReference type="Proteomes" id="UP000182229">
    <property type="component" value="Unassembled WGS sequence"/>
</dbReference>
<comment type="caution">
    <text evidence="1">The sequence shown here is derived from an EMBL/GenBank/DDBJ whole genome shotgun (WGS) entry which is preliminary data.</text>
</comment>
<dbReference type="EMBL" id="MPIN01000003">
    <property type="protein sequence ID" value="OJH40364.1"/>
    <property type="molecule type" value="Genomic_DNA"/>
</dbReference>
<dbReference type="AlphaFoldDB" id="A0A1L9BDN4"/>
<keyword evidence="2" id="KW-1185">Reference proteome</keyword>
<evidence type="ECO:0000313" key="2">
    <source>
        <dbReference type="Proteomes" id="UP000182229"/>
    </source>
</evidence>
<dbReference type="RefSeq" id="WP_071898996.1">
    <property type="nucleotide sequence ID" value="NZ_MPIN01000003.1"/>
</dbReference>
<reference evidence="1 2" key="2">
    <citation type="submission" date="2016-12" db="EMBL/GenBank/DDBJ databases">
        <title>Draft Genome Sequence of Cystobacter ferrugineus Strain Cbfe23.</title>
        <authorList>
            <person name="Akbar S."/>
            <person name="Dowd S.E."/>
            <person name="Stevens D.C."/>
        </authorList>
    </citation>
    <scope>NUCLEOTIDE SEQUENCE [LARGE SCALE GENOMIC DNA]</scope>
    <source>
        <strain evidence="1 2">Cbfe23</strain>
    </source>
</reference>
<sequence>MTLFPKAVRAFVRASLRFAFRVIRLLFILALVVLPAPLTAWVVVILEPLRRNVPAEVLRQEEEPPE</sequence>
<evidence type="ECO:0000313" key="1">
    <source>
        <dbReference type="EMBL" id="OJH40364.1"/>
    </source>
</evidence>
<organism evidence="1 2">
    <name type="scientific">Cystobacter ferrugineus</name>
    <dbReference type="NCBI Taxonomy" id="83449"/>
    <lineage>
        <taxon>Bacteria</taxon>
        <taxon>Pseudomonadati</taxon>
        <taxon>Myxococcota</taxon>
        <taxon>Myxococcia</taxon>
        <taxon>Myxococcales</taxon>
        <taxon>Cystobacterineae</taxon>
        <taxon>Archangiaceae</taxon>
        <taxon>Cystobacter</taxon>
    </lineage>
</organism>
<name>A0A1L9BDN4_9BACT</name>